<reference evidence="4" key="1">
    <citation type="journal article" date="2014" name="Stand. Genomic Sci.">
        <title>Genome sequence of the exopolysaccharide-producing Salipiger mucosus type strain (DSM 16094(T)), a moderately halophilic member of the Roseobacter clade.</title>
        <authorList>
            <person name="Riedel T."/>
            <person name="Spring S."/>
            <person name="Fiebig A."/>
            <person name="Petersen J."/>
            <person name="Kyrpides N.C."/>
            <person name="Goker M."/>
            <person name="Klenk H.P."/>
        </authorList>
    </citation>
    <scope>NUCLEOTIDE SEQUENCE [LARGE SCALE GENOMIC DNA]</scope>
    <source>
        <strain evidence="4">DSM 16094</strain>
    </source>
</reference>
<name>S9RVC6_9RHOB</name>
<keyword evidence="2" id="KW-0812">Transmembrane</keyword>
<dbReference type="HOGENOM" id="CLU_3122473_0_0_5"/>
<gene>
    <name evidence="3" type="ORF">Salmuc_00279</name>
</gene>
<feature type="region of interest" description="Disordered" evidence="1">
    <location>
        <begin position="1"/>
        <end position="21"/>
    </location>
</feature>
<organism evidence="3 4">
    <name type="scientific">Salipiger mucosus DSM 16094</name>
    <dbReference type="NCBI Taxonomy" id="1123237"/>
    <lineage>
        <taxon>Bacteria</taxon>
        <taxon>Pseudomonadati</taxon>
        <taxon>Pseudomonadota</taxon>
        <taxon>Alphaproteobacteria</taxon>
        <taxon>Rhodobacterales</taxon>
        <taxon>Roseobacteraceae</taxon>
        <taxon>Salipiger</taxon>
    </lineage>
</organism>
<accession>S9RVC6</accession>
<dbReference type="RefSeq" id="WP_020040156.1">
    <property type="nucleotide sequence ID" value="NZ_KE557276.1"/>
</dbReference>
<dbReference type="eggNOG" id="ENOG5033HIS">
    <property type="taxonomic scope" value="Bacteria"/>
</dbReference>
<dbReference type="Proteomes" id="UP000015347">
    <property type="component" value="Unassembled WGS sequence"/>
</dbReference>
<comment type="caution">
    <text evidence="3">The sequence shown here is derived from an EMBL/GenBank/DDBJ whole genome shotgun (WGS) entry which is preliminary data.</text>
</comment>
<evidence type="ECO:0000313" key="4">
    <source>
        <dbReference type="Proteomes" id="UP000015347"/>
    </source>
</evidence>
<keyword evidence="2" id="KW-1133">Transmembrane helix</keyword>
<evidence type="ECO:0000313" key="3">
    <source>
        <dbReference type="EMBL" id="EPX81965.1"/>
    </source>
</evidence>
<feature type="transmembrane region" description="Helical" evidence="2">
    <location>
        <begin position="28"/>
        <end position="49"/>
    </location>
</feature>
<dbReference type="EMBL" id="APVH01000028">
    <property type="protein sequence ID" value="EPX81965.1"/>
    <property type="molecule type" value="Genomic_DNA"/>
</dbReference>
<keyword evidence="4" id="KW-1185">Reference proteome</keyword>
<keyword evidence="2" id="KW-0472">Membrane</keyword>
<sequence length="50" mass="5288">MAQFRPSRREAPRSIAVTAPRPRPTAGAALLAASVLSIPFVLLALFQALS</sequence>
<proteinExistence type="predicted"/>
<evidence type="ECO:0000256" key="1">
    <source>
        <dbReference type="SAM" id="MobiDB-lite"/>
    </source>
</evidence>
<evidence type="ECO:0000256" key="2">
    <source>
        <dbReference type="SAM" id="Phobius"/>
    </source>
</evidence>
<protein>
    <submittedName>
        <fullName evidence="3">Uncharacterized protein</fullName>
    </submittedName>
</protein>
<dbReference type="AlphaFoldDB" id="S9RVC6"/>